<evidence type="ECO:0000313" key="4">
    <source>
        <dbReference type="Proteomes" id="UP000199017"/>
    </source>
</evidence>
<dbReference type="PANTHER" id="PTHR10093">
    <property type="entry name" value="IRON-SULFUR CLUSTER ASSEMBLY ENZYME NIFU HOMOLOG"/>
    <property type="match status" value="1"/>
</dbReference>
<gene>
    <name evidence="3" type="ORF">SAMN05216352_101481</name>
</gene>
<dbReference type="EMBL" id="FNDU01000001">
    <property type="protein sequence ID" value="SDH50149.1"/>
    <property type="molecule type" value="Genomic_DNA"/>
</dbReference>
<dbReference type="SUPFAM" id="SSF82649">
    <property type="entry name" value="SufE/NifU"/>
    <property type="match status" value="1"/>
</dbReference>
<comment type="similarity">
    <text evidence="1">Belongs to the NifU family.</text>
</comment>
<organism evidence="3 4">
    <name type="scientific">Alteribacillus bidgolensis</name>
    <dbReference type="NCBI Taxonomy" id="930129"/>
    <lineage>
        <taxon>Bacteria</taxon>
        <taxon>Bacillati</taxon>
        <taxon>Bacillota</taxon>
        <taxon>Bacilli</taxon>
        <taxon>Bacillales</taxon>
        <taxon>Bacillaceae</taxon>
        <taxon>Alteribacillus</taxon>
    </lineage>
</organism>
<dbReference type="RefSeq" id="WP_091580333.1">
    <property type="nucleotide sequence ID" value="NZ_FNDU01000001.1"/>
</dbReference>
<sequence>MLQDLYRKLVMTHAKYRQNHGNLEGDNVWKVHYKNPTCGDVITLYLRLERDKVRDVSFEGEGCSISMASSSMMTELIKNEELDTVSALREAFEQLIRQGEKPGDDIDLGDAMALEGVHKLRARHNCALMAWQALDKILDDVDSYRGLKEMEIR</sequence>
<dbReference type="GO" id="GO:0016226">
    <property type="term" value="P:iron-sulfur cluster assembly"/>
    <property type="evidence" value="ECO:0007669"/>
    <property type="project" value="InterPro"/>
</dbReference>
<evidence type="ECO:0000259" key="2">
    <source>
        <dbReference type="Pfam" id="PF01592"/>
    </source>
</evidence>
<feature type="domain" description="NIF system FeS cluster assembly NifU N-terminal" evidence="2">
    <location>
        <begin position="6"/>
        <end position="126"/>
    </location>
</feature>
<dbReference type="GO" id="GO:0051536">
    <property type="term" value="F:iron-sulfur cluster binding"/>
    <property type="evidence" value="ECO:0007669"/>
    <property type="project" value="InterPro"/>
</dbReference>
<dbReference type="AlphaFoldDB" id="A0A1G8CYG1"/>
<dbReference type="NCBIfam" id="TIGR01994">
    <property type="entry name" value="SUF_scaf_2"/>
    <property type="match status" value="1"/>
</dbReference>
<dbReference type="InterPro" id="IPR002871">
    <property type="entry name" value="NIF_FeS_clus_asmbl_NifU_N"/>
</dbReference>
<dbReference type="STRING" id="930129.SAMN05216352_101481"/>
<dbReference type="GO" id="GO:0005506">
    <property type="term" value="F:iron ion binding"/>
    <property type="evidence" value="ECO:0007669"/>
    <property type="project" value="InterPro"/>
</dbReference>
<accession>A0A1G8CYG1</accession>
<keyword evidence="4" id="KW-1185">Reference proteome</keyword>
<dbReference type="FunFam" id="3.90.1010.10:FF:000002">
    <property type="entry name" value="Iron-sulfur cluster assembly scaffold protein NifU"/>
    <property type="match status" value="1"/>
</dbReference>
<dbReference type="Gene3D" id="3.90.1010.10">
    <property type="match status" value="1"/>
</dbReference>
<dbReference type="Proteomes" id="UP000199017">
    <property type="component" value="Unassembled WGS sequence"/>
</dbReference>
<reference evidence="3 4" key="1">
    <citation type="submission" date="2016-10" db="EMBL/GenBank/DDBJ databases">
        <authorList>
            <person name="de Groot N.N."/>
        </authorList>
    </citation>
    <scope>NUCLEOTIDE SEQUENCE [LARGE SCALE GENOMIC DNA]</scope>
    <source>
        <strain evidence="4">P4B,CCM 7963,CECT 7998,DSM 25260,IBRC-M 10614,KCTC 13821</strain>
    </source>
</reference>
<name>A0A1G8CYG1_9BACI</name>
<dbReference type="OrthoDB" id="9804157at2"/>
<dbReference type="Pfam" id="PF01592">
    <property type="entry name" value="NifU_N"/>
    <property type="match status" value="1"/>
</dbReference>
<dbReference type="CDD" id="cd06664">
    <property type="entry name" value="IscU_like"/>
    <property type="match status" value="1"/>
</dbReference>
<evidence type="ECO:0000256" key="1">
    <source>
        <dbReference type="ARBA" id="ARBA00006420"/>
    </source>
</evidence>
<protein>
    <submittedName>
        <fullName evidence="3">Nitrogen fixation protein NifU</fullName>
    </submittedName>
</protein>
<proteinExistence type="inferred from homology"/>
<evidence type="ECO:0000313" key="3">
    <source>
        <dbReference type="EMBL" id="SDH50149.1"/>
    </source>
</evidence>